<evidence type="ECO:0000313" key="6">
    <source>
        <dbReference type="Proteomes" id="UP000198748"/>
    </source>
</evidence>
<dbReference type="Gene3D" id="1.10.10.10">
    <property type="entry name" value="Winged helix-like DNA-binding domain superfamily/Winged helix DNA-binding domain"/>
    <property type="match status" value="1"/>
</dbReference>
<dbReference type="EMBL" id="FNAN01000025">
    <property type="protein sequence ID" value="SDG89883.1"/>
    <property type="molecule type" value="Genomic_DNA"/>
</dbReference>
<dbReference type="GO" id="GO:0006355">
    <property type="term" value="P:regulation of DNA-templated transcription"/>
    <property type="evidence" value="ECO:0007669"/>
    <property type="project" value="InterPro"/>
</dbReference>
<dbReference type="Pfam" id="PF00486">
    <property type="entry name" value="Trans_reg_C"/>
    <property type="match status" value="1"/>
</dbReference>
<dbReference type="AlphaFoldDB" id="A0A1G7Y0M6"/>
<dbReference type="GO" id="GO:0000160">
    <property type="term" value="P:phosphorelay signal transduction system"/>
    <property type="evidence" value="ECO:0007669"/>
    <property type="project" value="InterPro"/>
</dbReference>
<keyword evidence="3" id="KW-0812">Transmembrane</keyword>
<dbReference type="RefSeq" id="WP_218132974.1">
    <property type="nucleotide sequence ID" value="NZ_FNAN01000025.1"/>
</dbReference>
<dbReference type="Proteomes" id="UP000198748">
    <property type="component" value="Unassembled WGS sequence"/>
</dbReference>
<organism evidence="5 6">
    <name type="scientific">Dyadobacter soli</name>
    <dbReference type="NCBI Taxonomy" id="659014"/>
    <lineage>
        <taxon>Bacteria</taxon>
        <taxon>Pseudomonadati</taxon>
        <taxon>Bacteroidota</taxon>
        <taxon>Cytophagia</taxon>
        <taxon>Cytophagales</taxon>
        <taxon>Spirosomataceae</taxon>
        <taxon>Dyadobacter</taxon>
    </lineage>
</organism>
<evidence type="ECO:0000256" key="1">
    <source>
        <dbReference type="ARBA" id="ARBA00023125"/>
    </source>
</evidence>
<keyword evidence="3" id="KW-1133">Transmembrane helix</keyword>
<feature type="DNA-binding region" description="OmpR/PhoB-type" evidence="2">
    <location>
        <begin position="277"/>
        <end position="374"/>
    </location>
</feature>
<dbReference type="PROSITE" id="PS51755">
    <property type="entry name" value="OMPR_PHOB"/>
    <property type="match status" value="1"/>
</dbReference>
<evidence type="ECO:0000256" key="2">
    <source>
        <dbReference type="PROSITE-ProRule" id="PRU01091"/>
    </source>
</evidence>
<dbReference type="STRING" id="659014.SAMN04487996_12517"/>
<keyword evidence="3" id="KW-0472">Membrane</keyword>
<keyword evidence="6" id="KW-1185">Reference proteome</keyword>
<proteinExistence type="predicted"/>
<name>A0A1G7Y0M6_9BACT</name>
<dbReference type="InterPro" id="IPR001867">
    <property type="entry name" value="OmpR/PhoB-type_DNA-bd"/>
</dbReference>
<keyword evidence="1 2" id="KW-0238">DNA-binding</keyword>
<dbReference type="GO" id="GO:0003677">
    <property type="term" value="F:DNA binding"/>
    <property type="evidence" value="ECO:0007669"/>
    <property type="project" value="UniProtKB-UniRule"/>
</dbReference>
<feature type="transmembrane region" description="Helical" evidence="3">
    <location>
        <begin position="12"/>
        <end position="31"/>
    </location>
</feature>
<gene>
    <name evidence="5" type="ORF">SAMN04487996_12517</name>
</gene>
<dbReference type="InterPro" id="IPR016032">
    <property type="entry name" value="Sig_transdc_resp-reg_C-effctor"/>
</dbReference>
<dbReference type="SMART" id="SM00862">
    <property type="entry name" value="Trans_reg_C"/>
    <property type="match status" value="1"/>
</dbReference>
<evidence type="ECO:0000313" key="5">
    <source>
        <dbReference type="EMBL" id="SDG89883.1"/>
    </source>
</evidence>
<evidence type="ECO:0000259" key="4">
    <source>
        <dbReference type="PROSITE" id="PS51755"/>
    </source>
</evidence>
<reference evidence="6" key="1">
    <citation type="submission" date="2016-10" db="EMBL/GenBank/DDBJ databases">
        <authorList>
            <person name="Varghese N."/>
            <person name="Submissions S."/>
        </authorList>
    </citation>
    <scope>NUCLEOTIDE SEQUENCE [LARGE SCALE GENOMIC DNA]</scope>
    <source>
        <strain evidence="6">DSM 25329</strain>
    </source>
</reference>
<feature type="domain" description="OmpR/PhoB-type" evidence="4">
    <location>
        <begin position="277"/>
        <end position="374"/>
    </location>
</feature>
<accession>A0A1G7Y0M6</accession>
<dbReference type="SUPFAM" id="SSF46894">
    <property type="entry name" value="C-terminal effector domain of the bipartite response regulators"/>
    <property type="match status" value="1"/>
</dbReference>
<dbReference type="InterPro" id="IPR036388">
    <property type="entry name" value="WH-like_DNA-bd_sf"/>
</dbReference>
<dbReference type="CDD" id="cd00383">
    <property type="entry name" value="trans_reg_C"/>
    <property type="match status" value="1"/>
</dbReference>
<protein>
    <submittedName>
        <fullName evidence="5">Transcriptional regulatory protein, C terminal</fullName>
    </submittedName>
</protein>
<feature type="transmembrane region" description="Helical" evidence="3">
    <location>
        <begin position="237"/>
        <end position="256"/>
    </location>
</feature>
<evidence type="ECO:0000256" key="3">
    <source>
        <dbReference type="SAM" id="Phobius"/>
    </source>
</evidence>
<sequence>MRVNSAFTGFFTNRLVVGAGIATVMLAVFLITSSFTEHSGRDFRAKQVNLIIRQIGHRLLLQAGDSTSRILPVTENKEGTFLLRFESEFVFNHDSLMVLSQGLLPKTQFPSGYTVTVHDCAKSGIVYGFQVNNTSPDILACSGRSQPSGCYTIEFAFPDFYENVKQQNAVTDRRAASVKADTQVVNAKPDEFKAATFGYGSGQQTEKRKSAKTDAREVDSKLEEIATTTFDYPLVNMVYGGIFVLLSVTLLVGHFGGKSKAMSGQNPNYAVIKEPVPELASLGSFLFNVKGQRLLLGSEVISLTDKECKVLELLHKHFGELIPRETLMQEVWINEGVFTGRSLDMFVSKLRKKLSHDPELRITNVHGKGYKLEMPERPVKAV</sequence>